<organism evidence="7 8">
    <name type="scientific">Diploptera punctata</name>
    <name type="common">Pacific beetle cockroach</name>
    <dbReference type="NCBI Taxonomy" id="6984"/>
    <lineage>
        <taxon>Eukaryota</taxon>
        <taxon>Metazoa</taxon>
        <taxon>Ecdysozoa</taxon>
        <taxon>Arthropoda</taxon>
        <taxon>Hexapoda</taxon>
        <taxon>Insecta</taxon>
        <taxon>Pterygota</taxon>
        <taxon>Neoptera</taxon>
        <taxon>Polyneoptera</taxon>
        <taxon>Dictyoptera</taxon>
        <taxon>Blattodea</taxon>
        <taxon>Blaberoidea</taxon>
        <taxon>Blaberidae</taxon>
        <taxon>Diplopterinae</taxon>
        <taxon>Diploptera</taxon>
    </lineage>
</organism>
<evidence type="ECO:0000256" key="6">
    <source>
        <dbReference type="SAM" id="MobiDB-lite"/>
    </source>
</evidence>
<comment type="subcellular location">
    <subcellularLocation>
        <location evidence="1 5">Mitochondrion</location>
    </subcellularLocation>
</comment>
<reference evidence="7" key="2">
    <citation type="submission" date="2023-05" db="EMBL/GenBank/DDBJ databases">
        <authorList>
            <person name="Fouks B."/>
        </authorList>
    </citation>
    <scope>NUCLEOTIDE SEQUENCE</scope>
    <source>
        <strain evidence="7">Stay&amp;Tobe</strain>
        <tissue evidence="7">Testes</tissue>
    </source>
</reference>
<accession>A0AAD8A306</accession>
<dbReference type="PROSITE" id="PS51808">
    <property type="entry name" value="CHCH"/>
    <property type="match status" value="1"/>
</dbReference>
<gene>
    <name evidence="7" type="ORF">L9F63_016193</name>
</gene>
<keyword evidence="4" id="KW-1015">Disulfide bond</keyword>
<evidence type="ECO:0000256" key="2">
    <source>
        <dbReference type="ARBA" id="ARBA00007347"/>
    </source>
</evidence>
<keyword evidence="8" id="KW-1185">Reference proteome</keyword>
<dbReference type="AlphaFoldDB" id="A0AAD8A306"/>
<dbReference type="GO" id="GO:0005739">
    <property type="term" value="C:mitochondrion"/>
    <property type="evidence" value="ECO:0007669"/>
    <property type="project" value="UniProtKB-SubCell"/>
</dbReference>
<evidence type="ECO:0000313" key="7">
    <source>
        <dbReference type="EMBL" id="KAJ9590807.1"/>
    </source>
</evidence>
<proteinExistence type="inferred from homology"/>
<name>A0AAD8A306_DIPPU</name>
<dbReference type="PANTHER" id="PTHR22977">
    <property type="entry name" value="COX ASSEMBLY MITOCHONDRIAL PROTEIN"/>
    <property type="match status" value="1"/>
</dbReference>
<dbReference type="PANTHER" id="PTHR22977:SF1">
    <property type="entry name" value="COX ASSEMBLY MITOCHONDRIAL PROTEIN 2 HOMOLOG"/>
    <property type="match status" value="1"/>
</dbReference>
<evidence type="ECO:0000256" key="5">
    <source>
        <dbReference type="RuleBase" id="RU364104"/>
    </source>
</evidence>
<keyword evidence="3 5" id="KW-0496">Mitochondrion</keyword>
<protein>
    <recommendedName>
        <fullName evidence="5">COX assembly mitochondrial protein</fullName>
    </recommendedName>
</protein>
<comment type="caution">
    <text evidence="7">The sequence shown here is derived from an EMBL/GenBank/DDBJ whole genome shotgun (WGS) entry which is preliminary data.</text>
</comment>
<evidence type="ECO:0000256" key="3">
    <source>
        <dbReference type="ARBA" id="ARBA00023128"/>
    </source>
</evidence>
<dbReference type="Proteomes" id="UP001233999">
    <property type="component" value="Unassembled WGS sequence"/>
</dbReference>
<comment type="similarity">
    <text evidence="2 5">Belongs to the CMC family.</text>
</comment>
<dbReference type="InterPro" id="IPR013892">
    <property type="entry name" value="Cyt_c_biogenesis_Cmc1-like"/>
</dbReference>
<dbReference type="EMBL" id="JASPKZ010004195">
    <property type="protein sequence ID" value="KAJ9590807.1"/>
    <property type="molecule type" value="Genomic_DNA"/>
</dbReference>
<reference evidence="7" key="1">
    <citation type="journal article" date="2023" name="IScience">
        <title>Live-bearing cockroach genome reveals convergent evolutionary mechanisms linked to viviparity in insects and beyond.</title>
        <authorList>
            <person name="Fouks B."/>
            <person name="Harrison M.C."/>
            <person name="Mikhailova A.A."/>
            <person name="Marchal E."/>
            <person name="English S."/>
            <person name="Carruthers M."/>
            <person name="Jennings E.C."/>
            <person name="Chiamaka E.L."/>
            <person name="Frigard R.A."/>
            <person name="Pippel M."/>
            <person name="Attardo G.M."/>
            <person name="Benoit J.B."/>
            <person name="Bornberg-Bauer E."/>
            <person name="Tobe S.S."/>
        </authorList>
    </citation>
    <scope>NUCLEOTIDE SEQUENCE</scope>
    <source>
        <strain evidence="7">Stay&amp;Tobe</strain>
    </source>
</reference>
<sequence>MHSDLSPHLHTEECNKLIDLLKECHVKHAFGKFLGFCNDADREVIKCLRKEREQKRKANQEKAQDIQQKIKSKSTEA</sequence>
<evidence type="ECO:0000313" key="8">
    <source>
        <dbReference type="Proteomes" id="UP001233999"/>
    </source>
</evidence>
<evidence type="ECO:0000256" key="1">
    <source>
        <dbReference type="ARBA" id="ARBA00004173"/>
    </source>
</evidence>
<dbReference type="Pfam" id="PF08583">
    <property type="entry name" value="Cmc1"/>
    <property type="match status" value="1"/>
</dbReference>
<feature type="region of interest" description="Disordered" evidence="6">
    <location>
        <begin position="54"/>
        <end position="77"/>
    </location>
</feature>
<evidence type="ECO:0000256" key="4">
    <source>
        <dbReference type="ARBA" id="ARBA00023157"/>
    </source>
</evidence>
<feature type="compositionally biased region" description="Basic and acidic residues" evidence="6">
    <location>
        <begin position="54"/>
        <end position="64"/>
    </location>
</feature>